<protein>
    <submittedName>
        <fullName evidence="2">Uncharacterized protein</fullName>
    </submittedName>
</protein>
<feature type="region of interest" description="Disordered" evidence="1">
    <location>
        <begin position="56"/>
        <end position="82"/>
    </location>
</feature>
<accession>A0A2Z6MJ11</accession>
<dbReference type="AlphaFoldDB" id="A0A2Z6MJ11"/>
<gene>
    <name evidence="2" type="ORF">TSUD_53360</name>
</gene>
<evidence type="ECO:0000313" key="3">
    <source>
        <dbReference type="Proteomes" id="UP000242715"/>
    </source>
</evidence>
<dbReference type="Proteomes" id="UP000242715">
    <property type="component" value="Unassembled WGS sequence"/>
</dbReference>
<dbReference type="EMBL" id="DF973479">
    <property type="protein sequence ID" value="GAU32068.1"/>
    <property type="molecule type" value="Genomic_DNA"/>
</dbReference>
<sequence>MILLDNGGFGCGLDGRQWNYNDGDNANGYGGVPSSGGFVGGCEYVDVRFGGFRGGRSAGGRRLKTMSDGDNRSGGLGGGDGFDDSVANRCRTLFGGFDGSGVSGAKT</sequence>
<name>A0A2Z6MJ11_TRISU</name>
<reference evidence="3" key="1">
    <citation type="journal article" date="2017" name="Front. Plant Sci.">
        <title>Climate Clever Clovers: New Paradigm to Reduce the Environmental Footprint of Ruminants by Breeding Low Methanogenic Forages Utilizing Haplotype Variation.</title>
        <authorList>
            <person name="Kaur P."/>
            <person name="Appels R."/>
            <person name="Bayer P.E."/>
            <person name="Keeble-Gagnere G."/>
            <person name="Wang J."/>
            <person name="Hirakawa H."/>
            <person name="Shirasawa K."/>
            <person name="Vercoe P."/>
            <person name="Stefanova K."/>
            <person name="Durmic Z."/>
            <person name="Nichols P."/>
            <person name="Revell C."/>
            <person name="Isobe S.N."/>
            <person name="Edwards D."/>
            <person name="Erskine W."/>
        </authorList>
    </citation>
    <scope>NUCLEOTIDE SEQUENCE [LARGE SCALE GENOMIC DNA]</scope>
    <source>
        <strain evidence="3">cv. Daliak</strain>
    </source>
</reference>
<evidence type="ECO:0000256" key="1">
    <source>
        <dbReference type="SAM" id="MobiDB-lite"/>
    </source>
</evidence>
<organism evidence="2 3">
    <name type="scientific">Trifolium subterraneum</name>
    <name type="common">Subterranean clover</name>
    <dbReference type="NCBI Taxonomy" id="3900"/>
    <lineage>
        <taxon>Eukaryota</taxon>
        <taxon>Viridiplantae</taxon>
        <taxon>Streptophyta</taxon>
        <taxon>Embryophyta</taxon>
        <taxon>Tracheophyta</taxon>
        <taxon>Spermatophyta</taxon>
        <taxon>Magnoliopsida</taxon>
        <taxon>eudicotyledons</taxon>
        <taxon>Gunneridae</taxon>
        <taxon>Pentapetalae</taxon>
        <taxon>rosids</taxon>
        <taxon>fabids</taxon>
        <taxon>Fabales</taxon>
        <taxon>Fabaceae</taxon>
        <taxon>Papilionoideae</taxon>
        <taxon>50 kb inversion clade</taxon>
        <taxon>NPAAA clade</taxon>
        <taxon>Hologalegina</taxon>
        <taxon>IRL clade</taxon>
        <taxon>Trifolieae</taxon>
        <taxon>Trifolium</taxon>
    </lineage>
</organism>
<proteinExistence type="predicted"/>
<keyword evidence="3" id="KW-1185">Reference proteome</keyword>
<evidence type="ECO:0000313" key="2">
    <source>
        <dbReference type="EMBL" id="GAU32068.1"/>
    </source>
</evidence>